<organism evidence="3 4">
    <name type="scientific">Monoraphidium neglectum</name>
    <dbReference type="NCBI Taxonomy" id="145388"/>
    <lineage>
        <taxon>Eukaryota</taxon>
        <taxon>Viridiplantae</taxon>
        <taxon>Chlorophyta</taxon>
        <taxon>core chlorophytes</taxon>
        <taxon>Chlorophyceae</taxon>
        <taxon>CS clade</taxon>
        <taxon>Sphaeropleales</taxon>
        <taxon>Selenastraceae</taxon>
        <taxon>Monoraphidium</taxon>
    </lineage>
</organism>
<dbReference type="Proteomes" id="UP000054498">
    <property type="component" value="Unassembled WGS sequence"/>
</dbReference>
<dbReference type="InterPro" id="IPR018170">
    <property type="entry name" value="Aldo/ket_reductase_CS"/>
</dbReference>
<dbReference type="InterPro" id="IPR036812">
    <property type="entry name" value="NAD(P)_OxRdtase_dom_sf"/>
</dbReference>
<feature type="compositionally biased region" description="Low complexity" evidence="1">
    <location>
        <begin position="340"/>
        <end position="370"/>
    </location>
</feature>
<dbReference type="PANTHER" id="PTHR43827">
    <property type="entry name" value="2,5-DIKETO-D-GLUCONIC ACID REDUCTASE"/>
    <property type="match status" value="1"/>
</dbReference>
<name>A0A0D2L5D9_9CHLO</name>
<gene>
    <name evidence="3" type="ORF">MNEG_5706</name>
</gene>
<dbReference type="RefSeq" id="XP_013901273.1">
    <property type="nucleotide sequence ID" value="XM_014045819.1"/>
</dbReference>
<accession>A0A0D2L5D9</accession>
<dbReference type="EMBL" id="KK101088">
    <property type="protein sequence ID" value="KIZ02254.1"/>
    <property type="molecule type" value="Genomic_DNA"/>
</dbReference>
<dbReference type="AlphaFoldDB" id="A0A0D2L5D9"/>
<dbReference type="Gene3D" id="3.20.20.100">
    <property type="entry name" value="NADP-dependent oxidoreductase domain"/>
    <property type="match status" value="1"/>
</dbReference>
<dbReference type="PRINTS" id="PR00069">
    <property type="entry name" value="ALDKETRDTASE"/>
</dbReference>
<dbReference type="InterPro" id="IPR003582">
    <property type="entry name" value="ShKT_dom"/>
</dbReference>
<proteinExistence type="predicted"/>
<dbReference type="PROSITE" id="PS51670">
    <property type="entry name" value="SHKT"/>
    <property type="match status" value="3"/>
</dbReference>
<dbReference type="PROSITE" id="PS00062">
    <property type="entry name" value="ALDOKETO_REDUCTASE_2"/>
    <property type="match status" value="1"/>
</dbReference>
<dbReference type="STRING" id="145388.A0A0D2L5D9"/>
<evidence type="ECO:0000313" key="4">
    <source>
        <dbReference type="Proteomes" id="UP000054498"/>
    </source>
</evidence>
<feature type="region of interest" description="Disordered" evidence="1">
    <location>
        <begin position="305"/>
        <end position="391"/>
    </location>
</feature>
<dbReference type="SMART" id="SM00254">
    <property type="entry name" value="ShKT"/>
    <property type="match status" value="4"/>
</dbReference>
<keyword evidence="4" id="KW-1185">Reference proteome</keyword>
<reference evidence="3 4" key="1">
    <citation type="journal article" date="2013" name="BMC Genomics">
        <title>Reconstruction of the lipid metabolism for the microalga Monoraphidium neglectum from its genome sequence reveals characteristics suitable for biofuel production.</title>
        <authorList>
            <person name="Bogen C."/>
            <person name="Al-Dilaimi A."/>
            <person name="Albersmeier A."/>
            <person name="Wichmann J."/>
            <person name="Grundmann M."/>
            <person name="Rupp O."/>
            <person name="Lauersen K.J."/>
            <person name="Blifernez-Klassen O."/>
            <person name="Kalinowski J."/>
            <person name="Goesmann A."/>
            <person name="Mussgnug J.H."/>
            <person name="Kruse O."/>
        </authorList>
    </citation>
    <scope>NUCLEOTIDE SEQUENCE [LARGE SCALE GENOMIC DNA]</scope>
    <source>
        <strain evidence="3 4">SAG 48.87</strain>
    </source>
</reference>
<feature type="domain" description="ShKT" evidence="2">
    <location>
        <begin position="578"/>
        <end position="612"/>
    </location>
</feature>
<feature type="region of interest" description="Disordered" evidence="1">
    <location>
        <begin position="789"/>
        <end position="808"/>
    </location>
</feature>
<dbReference type="InterPro" id="IPR023210">
    <property type="entry name" value="NADP_OxRdtase_dom"/>
</dbReference>
<dbReference type="KEGG" id="mng:MNEG_5706"/>
<feature type="domain" description="ShKT" evidence="2">
    <location>
        <begin position="722"/>
        <end position="756"/>
    </location>
</feature>
<evidence type="ECO:0000313" key="3">
    <source>
        <dbReference type="EMBL" id="KIZ02254.1"/>
    </source>
</evidence>
<feature type="domain" description="ShKT" evidence="2">
    <location>
        <begin position="460"/>
        <end position="494"/>
    </location>
</feature>
<feature type="compositionally biased region" description="Low complexity" evidence="1">
    <location>
        <begin position="789"/>
        <end position="800"/>
    </location>
</feature>
<dbReference type="Pfam" id="PF01549">
    <property type="entry name" value="ShK"/>
    <property type="match status" value="3"/>
</dbReference>
<dbReference type="OrthoDB" id="2014339at2759"/>
<dbReference type="InterPro" id="IPR021920">
    <property type="entry name" value="DUF3531"/>
</dbReference>
<evidence type="ECO:0000259" key="2">
    <source>
        <dbReference type="PROSITE" id="PS51670"/>
    </source>
</evidence>
<dbReference type="CDD" id="cd19071">
    <property type="entry name" value="AKR_AKR1-5-like"/>
    <property type="match status" value="1"/>
</dbReference>
<dbReference type="InterPro" id="IPR020471">
    <property type="entry name" value="AKR"/>
</dbReference>
<dbReference type="Pfam" id="PF12049">
    <property type="entry name" value="DUF3531"/>
    <property type="match status" value="2"/>
</dbReference>
<feature type="compositionally biased region" description="Low complexity" evidence="1">
    <location>
        <begin position="378"/>
        <end position="391"/>
    </location>
</feature>
<evidence type="ECO:0000256" key="1">
    <source>
        <dbReference type="SAM" id="MobiDB-lite"/>
    </source>
</evidence>
<dbReference type="GO" id="GO:0016491">
    <property type="term" value="F:oxidoreductase activity"/>
    <property type="evidence" value="ECO:0007669"/>
    <property type="project" value="InterPro"/>
</dbReference>
<sequence>MEAAAGFAILSLAKACIWLPSRQEHGILEEDADVDDEVADLLQGAGGDPDVLRSRMEARLQQRELFQERSGSEAPPSVVFREVDPFDLWVWLELGTPLTSSERDMLSSALKSWFVIGKLGGYNSGNLQARALAYAPGLGRDWAGRRHAARLRAAHVYHNSAGDLSYLVAGADYDNSELRRASDGVGGGDESGSAMASFMHEMGDPEFNGNMARFRCDMGTADEVALDVLINLLVGFSRDVAAVARITFGGDQLNGWARAAGGGDARAPPKVGINPMRLPDGVEDEMDLMHELDSMQTDIDEHIKRNGREAGPGDAEAAGGGVPGPLGAARARSGLGWSRGPAAAAAAAEEGPAEPGAQLPRDGGAPKAGRPAGGRRAGGTAAPPGDAAPLAAQPARASLELLCVDRANVDGGCHQQRCQQDNELRFVSCKATCGTCELLRAAIAADTGLAVRIVQRLGSCRDTRDDCADLGRAGSCLGDADSMVAGCQATCGYCTTEPTSGGAAPPGAGRAPCSDDLSLCPFLAQQKLLCPTGGGNGSSGGSGGGGGGGGNSTGAVSAGDVKLLPLVDLRELEGPSACRDYHEQCSQWAAAGQCGSNPGFMQLHCKASCNPCGRLPGAQTVGAAPTPAQVLAALQQAQRVGRQQAAGGAAAGAGGIMLHVAAGAAKPAAAHVPGPGVATLSSTQAVQQDDAWHPFSVCGPNMMVSDASVDCTAMDKLETVPCKDDKQECTVWEKRGECRKNAAFMHRNCKASCHACTTYYYPSPYEFRSLGPPGNKTRERLRAARQAAAEASEDPAAAEKAALEDQSVDPEETLNVVMPSIGLGTAGLGEFTAVAVAAAINKGYLLFDTAVAREWYREDLVGRGVRQGGVAREGLFLTSKIHPRDLGRGATRKALRRALRDLRTDYIDLLLIHYPRCSDGLGCKKGGPASTWQESWREMETMYAEGRARAIGVSNFEAAELLELLAMAKVKPAVLQVHVRAPWAHSDPLESNGHLLNICLERGVTFVSYSLLGTQWPVKPGEPNPVLSHPVIEAIAKEVERTPAQV</sequence>
<dbReference type="GeneID" id="25738583"/>
<dbReference type="PANTHER" id="PTHR43827:SF8">
    <property type="entry name" value="ALDO_KETO REDUCTASE FAMILY PROTEIN"/>
    <property type="match status" value="1"/>
</dbReference>
<protein>
    <recommendedName>
        <fullName evidence="2">ShKT domain-containing protein</fullName>
    </recommendedName>
</protein>
<dbReference type="SUPFAM" id="SSF51430">
    <property type="entry name" value="NAD(P)-linked oxidoreductase"/>
    <property type="match status" value="1"/>
</dbReference>
<dbReference type="Pfam" id="PF00248">
    <property type="entry name" value="Aldo_ket_red"/>
    <property type="match status" value="1"/>
</dbReference>